<sequence>MSPYRSADRDLTGPAASPNFASERNLYKPRPVVLDSCTQIFSAIVVTQHFCLEQLEMNTLNCWNDWQFKVFAAQRLGSDFLQDKIVPCIYYATLALRFNGQE</sequence>
<keyword evidence="3" id="KW-1185">Reference proteome</keyword>
<dbReference type="AlphaFoldDB" id="A0A9P5J0A2"/>
<evidence type="ECO:0000256" key="1">
    <source>
        <dbReference type="SAM" id="MobiDB-lite"/>
    </source>
</evidence>
<feature type="compositionally biased region" description="Basic and acidic residues" evidence="1">
    <location>
        <begin position="1"/>
        <end position="11"/>
    </location>
</feature>
<evidence type="ECO:0000313" key="3">
    <source>
        <dbReference type="Proteomes" id="UP000710849"/>
    </source>
</evidence>
<feature type="region of interest" description="Disordered" evidence="1">
    <location>
        <begin position="1"/>
        <end position="22"/>
    </location>
</feature>
<name>A0A9P5J0A2_9HELO</name>
<evidence type="ECO:0000313" key="2">
    <source>
        <dbReference type="EMBL" id="KAF7955208.1"/>
    </source>
</evidence>
<reference evidence="2 3" key="1">
    <citation type="journal article" date="2020" name="Genome Biol. Evol.">
        <title>Comparative genomics of Sclerotiniaceae.</title>
        <authorList>
            <person name="Valero Jimenez C.A."/>
            <person name="Steentjes M."/>
            <person name="Scholten O.E."/>
            <person name="Van Kan J.A.L."/>
        </authorList>
    </citation>
    <scope>NUCLEOTIDE SEQUENCE [LARGE SCALE GENOMIC DNA]</scope>
    <source>
        <strain evidence="2 3">MUCL 94</strain>
    </source>
</reference>
<dbReference type="RefSeq" id="XP_038738338.1">
    <property type="nucleotide sequence ID" value="XM_038870977.1"/>
</dbReference>
<gene>
    <name evidence="2" type="ORF">EAE97_000467</name>
</gene>
<dbReference type="Proteomes" id="UP000710849">
    <property type="component" value="Unassembled WGS sequence"/>
</dbReference>
<organism evidence="2 3">
    <name type="scientific">Botrytis byssoidea</name>
    <dbReference type="NCBI Taxonomy" id="139641"/>
    <lineage>
        <taxon>Eukaryota</taxon>
        <taxon>Fungi</taxon>
        <taxon>Dikarya</taxon>
        <taxon>Ascomycota</taxon>
        <taxon>Pezizomycotina</taxon>
        <taxon>Leotiomycetes</taxon>
        <taxon>Helotiales</taxon>
        <taxon>Sclerotiniaceae</taxon>
        <taxon>Botrytis</taxon>
    </lineage>
</organism>
<protein>
    <submittedName>
        <fullName evidence="2">Uncharacterized protein</fullName>
    </submittedName>
</protein>
<dbReference type="GeneID" id="62144056"/>
<accession>A0A9P5J0A2</accession>
<dbReference type="EMBL" id="RCSW01000001">
    <property type="protein sequence ID" value="KAF7955208.1"/>
    <property type="molecule type" value="Genomic_DNA"/>
</dbReference>
<proteinExistence type="predicted"/>
<comment type="caution">
    <text evidence="2">The sequence shown here is derived from an EMBL/GenBank/DDBJ whole genome shotgun (WGS) entry which is preliminary data.</text>
</comment>